<reference evidence="1" key="2">
    <citation type="journal article" date="2015" name="Fish Shellfish Immunol.">
        <title>Early steps in the European eel (Anguilla anguilla)-Vibrio vulnificus interaction in the gills: Role of the RtxA13 toxin.</title>
        <authorList>
            <person name="Callol A."/>
            <person name="Pajuelo D."/>
            <person name="Ebbesson L."/>
            <person name="Teles M."/>
            <person name="MacKenzie S."/>
            <person name="Amaro C."/>
        </authorList>
    </citation>
    <scope>NUCLEOTIDE SEQUENCE</scope>
</reference>
<organism evidence="1">
    <name type="scientific">Anguilla anguilla</name>
    <name type="common">European freshwater eel</name>
    <name type="synonym">Muraena anguilla</name>
    <dbReference type="NCBI Taxonomy" id="7936"/>
    <lineage>
        <taxon>Eukaryota</taxon>
        <taxon>Metazoa</taxon>
        <taxon>Chordata</taxon>
        <taxon>Craniata</taxon>
        <taxon>Vertebrata</taxon>
        <taxon>Euteleostomi</taxon>
        <taxon>Actinopterygii</taxon>
        <taxon>Neopterygii</taxon>
        <taxon>Teleostei</taxon>
        <taxon>Anguilliformes</taxon>
        <taxon>Anguillidae</taxon>
        <taxon>Anguilla</taxon>
    </lineage>
</organism>
<evidence type="ECO:0000313" key="1">
    <source>
        <dbReference type="EMBL" id="JAH31454.1"/>
    </source>
</evidence>
<proteinExistence type="predicted"/>
<name>A0A0E9RQR5_ANGAN</name>
<accession>A0A0E9RQR5</accession>
<protein>
    <submittedName>
        <fullName evidence="1">Uncharacterized protein</fullName>
    </submittedName>
</protein>
<dbReference type="AlphaFoldDB" id="A0A0E9RQR5"/>
<sequence length="28" mass="3133">MKCVLQFSCHIRINAIGTHSCQIVLSVM</sequence>
<dbReference type="EMBL" id="GBXM01077123">
    <property type="protein sequence ID" value="JAH31454.1"/>
    <property type="molecule type" value="Transcribed_RNA"/>
</dbReference>
<reference evidence="1" key="1">
    <citation type="submission" date="2014-11" db="EMBL/GenBank/DDBJ databases">
        <authorList>
            <person name="Amaro Gonzalez C."/>
        </authorList>
    </citation>
    <scope>NUCLEOTIDE SEQUENCE</scope>
</reference>